<sequence>MNSELLKWLVSIVTSAAFISGVGYLFRDSIGKFLTKSIEHKFDTKLEKFKSEVREGEKELEQIRNYLSNVRTSRDSVLQSKRFESAENLIKIRKYLIGLSMAVQYMQMLNVKEIMKMGDDQRLNDFMEAITRPLKINEKLEEYNGFDKDTMKLYLSESTLKSFEIYESISLFALISLRFLSIPLARKHNILNEGEISKKIIEVIPASKEGFDKFGEIYIYNWHNYFYTDVLNKLRSELIGENNMINDTKSAERLALDFQKTKGSIKELLATYGLSQGLINEGGMEE</sequence>
<comment type="caution">
    <text evidence="2">The sequence shown here is derived from an EMBL/GenBank/DDBJ whole genome shotgun (WGS) entry which is preliminary data.</text>
</comment>
<evidence type="ECO:0000256" key="1">
    <source>
        <dbReference type="SAM" id="Phobius"/>
    </source>
</evidence>
<keyword evidence="1" id="KW-0472">Membrane</keyword>
<dbReference type="EMBL" id="DABHOM010000013">
    <property type="protein sequence ID" value="HAJ2925679.1"/>
    <property type="molecule type" value="Genomic_DNA"/>
</dbReference>
<protein>
    <submittedName>
        <fullName evidence="2">Uncharacterized protein</fullName>
    </submittedName>
</protein>
<keyword evidence="1" id="KW-1133">Transmembrane helix</keyword>
<dbReference type="RefSeq" id="WP_032412855.1">
    <property type="nucleotide sequence ID" value="NZ_AP023219.2"/>
</dbReference>
<keyword evidence="1" id="KW-0812">Transmembrane</keyword>
<proteinExistence type="predicted"/>
<gene>
    <name evidence="2" type="ORF">HMT45_10695</name>
</gene>
<name>A0A7A9WWJ9_ECOLX</name>
<reference evidence="2" key="1">
    <citation type="journal article" date="2018" name="Genome Biol.">
        <title>SKESA: strategic k-mer extension for scrupulous assemblies.</title>
        <authorList>
            <person name="Souvorov A."/>
            <person name="Agarwala R."/>
            <person name="Lipman D.J."/>
        </authorList>
    </citation>
    <scope>NUCLEOTIDE SEQUENCE</scope>
    <source>
        <strain evidence="2">M505</strain>
    </source>
</reference>
<reference evidence="2" key="2">
    <citation type="submission" date="2019-01" db="EMBL/GenBank/DDBJ databases">
        <authorList>
            <consortium name="NCBI Pathogen Detection Project"/>
        </authorList>
    </citation>
    <scope>NUCLEOTIDE SEQUENCE</scope>
    <source>
        <strain evidence="2">M505</strain>
    </source>
</reference>
<organism evidence="2">
    <name type="scientific">Escherichia coli</name>
    <dbReference type="NCBI Taxonomy" id="562"/>
    <lineage>
        <taxon>Bacteria</taxon>
        <taxon>Pseudomonadati</taxon>
        <taxon>Pseudomonadota</taxon>
        <taxon>Gammaproteobacteria</taxon>
        <taxon>Enterobacterales</taxon>
        <taxon>Enterobacteriaceae</taxon>
        <taxon>Escherichia</taxon>
    </lineage>
</organism>
<accession>A0A7A9WWJ9</accession>
<dbReference type="AlphaFoldDB" id="A0A7A9WWJ9"/>
<feature type="transmembrane region" description="Helical" evidence="1">
    <location>
        <begin position="6"/>
        <end position="26"/>
    </location>
</feature>
<evidence type="ECO:0000313" key="2">
    <source>
        <dbReference type="EMBL" id="HAJ2925679.1"/>
    </source>
</evidence>